<proteinExistence type="predicted"/>
<sequence>MIWRSKGMNSPILVPHFLLCHTEIIMLPYLPYRILKRIAGNHNFEYTLLRFLTCCRSCVGEEPPVLSVESSTSAHTQARGATPHHTPNHSQNDVNRAAQGSAGGRERGELHTQGNNRDWIVYACGKGRMNMDKTLCAFC</sequence>
<comment type="caution">
    <text evidence="2">The sequence shown here is derived from an EMBL/GenBank/DDBJ whole genome shotgun (WGS) entry which is preliminary data.</text>
</comment>
<dbReference type="EMBL" id="JABVXQ010000006">
    <property type="protein sequence ID" value="KAF6104166.1"/>
    <property type="molecule type" value="Genomic_DNA"/>
</dbReference>
<protein>
    <submittedName>
        <fullName evidence="2">Uncharacterized protein</fullName>
    </submittedName>
</protein>
<evidence type="ECO:0000313" key="2">
    <source>
        <dbReference type="EMBL" id="KAF6104166.1"/>
    </source>
</evidence>
<evidence type="ECO:0000313" key="3">
    <source>
        <dbReference type="Proteomes" id="UP000664940"/>
    </source>
</evidence>
<evidence type="ECO:0000256" key="1">
    <source>
        <dbReference type="SAM" id="MobiDB-lite"/>
    </source>
</evidence>
<name>A0A834E576_9CHIR</name>
<accession>A0A834E576</accession>
<feature type="region of interest" description="Disordered" evidence="1">
    <location>
        <begin position="69"/>
        <end position="111"/>
    </location>
</feature>
<gene>
    <name evidence="2" type="ORF">HJG60_011184</name>
</gene>
<reference evidence="2 3" key="1">
    <citation type="journal article" date="2020" name="Nature">
        <title>Six reference-quality genomes reveal evolution of bat adaptations.</title>
        <authorList>
            <person name="Jebb D."/>
            <person name="Huang Z."/>
            <person name="Pippel M."/>
            <person name="Hughes G.M."/>
            <person name="Lavrichenko K."/>
            <person name="Devanna P."/>
            <person name="Winkler S."/>
            <person name="Jermiin L.S."/>
            <person name="Skirmuntt E.C."/>
            <person name="Katzourakis A."/>
            <person name="Burkitt-Gray L."/>
            <person name="Ray D.A."/>
            <person name="Sullivan K.A.M."/>
            <person name="Roscito J.G."/>
            <person name="Kirilenko B.M."/>
            <person name="Davalos L.M."/>
            <person name="Corthals A.P."/>
            <person name="Power M.L."/>
            <person name="Jones G."/>
            <person name="Ransome R.D."/>
            <person name="Dechmann D.K.N."/>
            <person name="Locatelli A.G."/>
            <person name="Puechmaille S.J."/>
            <person name="Fedrigo O."/>
            <person name="Jarvis E.D."/>
            <person name="Hiller M."/>
            <person name="Vernes S.C."/>
            <person name="Myers E.W."/>
            <person name="Teeling E.C."/>
        </authorList>
    </citation>
    <scope>NUCLEOTIDE SEQUENCE [LARGE SCALE GENOMIC DNA]</scope>
    <source>
        <strain evidence="2">Bat1K_MPI-CBG_1</strain>
    </source>
</reference>
<organism evidence="2 3">
    <name type="scientific">Phyllostomus discolor</name>
    <name type="common">pale spear-nosed bat</name>
    <dbReference type="NCBI Taxonomy" id="89673"/>
    <lineage>
        <taxon>Eukaryota</taxon>
        <taxon>Metazoa</taxon>
        <taxon>Chordata</taxon>
        <taxon>Craniata</taxon>
        <taxon>Vertebrata</taxon>
        <taxon>Euteleostomi</taxon>
        <taxon>Mammalia</taxon>
        <taxon>Eutheria</taxon>
        <taxon>Laurasiatheria</taxon>
        <taxon>Chiroptera</taxon>
        <taxon>Yangochiroptera</taxon>
        <taxon>Phyllostomidae</taxon>
        <taxon>Phyllostominae</taxon>
        <taxon>Phyllostomus</taxon>
    </lineage>
</organism>
<dbReference type="Proteomes" id="UP000664940">
    <property type="component" value="Unassembled WGS sequence"/>
</dbReference>
<dbReference type="AlphaFoldDB" id="A0A834E576"/>